<sequence length="30" mass="3402">MYLLVYSITTSILLLFPSFNINSQINSVLP</sequence>
<name>A0A2P2NWY3_RHIMU</name>
<dbReference type="AlphaFoldDB" id="A0A2P2NWY3"/>
<protein>
    <submittedName>
        <fullName evidence="1">Uncharacterized protein</fullName>
    </submittedName>
</protein>
<proteinExistence type="predicted"/>
<organism evidence="1">
    <name type="scientific">Rhizophora mucronata</name>
    <name type="common">Asiatic mangrove</name>
    <dbReference type="NCBI Taxonomy" id="61149"/>
    <lineage>
        <taxon>Eukaryota</taxon>
        <taxon>Viridiplantae</taxon>
        <taxon>Streptophyta</taxon>
        <taxon>Embryophyta</taxon>
        <taxon>Tracheophyta</taxon>
        <taxon>Spermatophyta</taxon>
        <taxon>Magnoliopsida</taxon>
        <taxon>eudicotyledons</taxon>
        <taxon>Gunneridae</taxon>
        <taxon>Pentapetalae</taxon>
        <taxon>rosids</taxon>
        <taxon>fabids</taxon>
        <taxon>Malpighiales</taxon>
        <taxon>Rhizophoraceae</taxon>
        <taxon>Rhizophora</taxon>
    </lineage>
</organism>
<dbReference type="EMBL" id="GGEC01066564">
    <property type="protein sequence ID" value="MBX47048.1"/>
    <property type="molecule type" value="Transcribed_RNA"/>
</dbReference>
<reference evidence="1" key="1">
    <citation type="submission" date="2018-02" db="EMBL/GenBank/DDBJ databases">
        <title>Rhizophora mucronata_Transcriptome.</title>
        <authorList>
            <person name="Meera S.P."/>
            <person name="Sreeshan A."/>
            <person name="Augustine A."/>
        </authorList>
    </citation>
    <scope>NUCLEOTIDE SEQUENCE</scope>
    <source>
        <tissue evidence="1">Leaf</tissue>
    </source>
</reference>
<evidence type="ECO:0000313" key="1">
    <source>
        <dbReference type="EMBL" id="MBX47048.1"/>
    </source>
</evidence>
<accession>A0A2P2NWY3</accession>